<dbReference type="EMBL" id="CP009044">
    <property type="protein sequence ID" value="AII15551.1"/>
    <property type="molecule type" value="Genomic_DNA"/>
</dbReference>
<dbReference type="OrthoDB" id="9975647at2"/>
<keyword evidence="1" id="KW-0812">Transmembrane</keyword>
<geneLocation type="plasmid" evidence="2 3">
    <name>pCIG1485E</name>
</geneLocation>
<accession>A0A076FC80</accession>
<evidence type="ECO:0000313" key="2">
    <source>
        <dbReference type="EMBL" id="AII15551.1"/>
    </source>
</evidence>
<keyword evidence="2" id="KW-0614">Plasmid</keyword>
<proteinExistence type="predicted"/>
<dbReference type="AlphaFoldDB" id="A0A076FC80"/>
<gene>
    <name evidence="2" type="ORF">CIG1485E_a0026</name>
</gene>
<dbReference type="RefSeq" id="WP_041572679.1">
    <property type="nucleotide sequence ID" value="NZ_CP009044.1"/>
</dbReference>
<keyword evidence="1" id="KW-0472">Membrane</keyword>
<dbReference type="Proteomes" id="UP000028486">
    <property type="component" value="Plasmid pCIG1485E"/>
</dbReference>
<keyword evidence="1" id="KW-1133">Transmembrane helix</keyword>
<name>A0A076FC80_9BACT</name>
<keyword evidence="3" id="KW-1185">Reference proteome</keyword>
<sequence>MNILMIIYCFIGLQIGLIFILFLKEIGAINKMLNTLDWIYMEIATHPKANKWVHIFGDSMYMIGGSVEGAGLYEYVNNDNILTGVLLFGIIMIIIGAYIKEKAKKKGF</sequence>
<reference evidence="2 3" key="1">
    <citation type="journal article" date="2014" name="Genome Announc.">
        <title>Complete Genome Sequence of Campylobacter iguaniorum Strain 1485ET, Isolated from a Bearded Dragon (Pogona vitticeps).</title>
        <authorList>
            <person name="Gilbert M.J."/>
            <person name="Miller W.G."/>
            <person name="Yee E."/>
            <person name="Kik M."/>
            <person name="Wagenaar J.A."/>
            <person name="Duim B."/>
        </authorList>
    </citation>
    <scope>NUCLEOTIDE SEQUENCE [LARGE SCALE GENOMIC DNA]</scope>
    <source>
        <strain evidence="2 3">1485E</strain>
        <plasmid evidence="2">pCIG1485E</plasmid>
    </source>
</reference>
<evidence type="ECO:0000313" key="3">
    <source>
        <dbReference type="Proteomes" id="UP000028486"/>
    </source>
</evidence>
<evidence type="ECO:0000256" key="1">
    <source>
        <dbReference type="SAM" id="Phobius"/>
    </source>
</evidence>
<dbReference type="HOGENOM" id="CLU_2192166_0_0_7"/>
<dbReference type="KEGG" id="caj:CIG1485E_a0026"/>
<organism evidence="2 3">
    <name type="scientific">Campylobacter iguaniorum</name>
    <dbReference type="NCBI Taxonomy" id="1244531"/>
    <lineage>
        <taxon>Bacteria</taxon>
        <taxon>Pseudomonadati</taxon>
        <taxon>Campylobacterota</taxon>
        <taxon>Epsilonproteobacteria</taxon>
        <taxon>Campylobacterales</taxon>
        <taxon>Campylobacteraceae</taxon>
        <taxon>Campylobacter</taxon>
    </lineage>
</organism>
<feature type="transmembrane region" description="Helical" evidence="1">
    <location>
        <begin position="5"/>
        <end position="23"/>
    </location>
</feature>
<protein>
    <submittedName>
        <fullName evidence="2">Uncharacterized protein</fullName>
    </submittedName>
</protein>
<feature type="transmembrane region" description="Helical" evidence="1">
    <location>
        <begin position="81"/>
        <end position="99"/>
    </location>
</feature>